<evidence type="ECO:0000313" key="3">
    <source>
        <dbReference type="Proteomes" id="UP001469553"/>
    </source>
</evidence>
<organism evidence="2 3">
    <name type="scientific">Ameca splendens</name>
    <dbReference type="NCBI Taxonomy" id="208324"/>
    <lineage>
        <taxon>Eukaryota</taxon>
        <taxon>Metazoa</taxon>
        <taxon>Chordata</taxon>
        <taxon>Craniata</taxon>
        <taxon>Vertebrata</taxon>
        <taxon>Euteleostomi</taxon>
        <taxon>Actinopterygii</taxon>
        <taxon>Neopterygii</taxon>
        <taxon>Teleostei</taxon>
        <taxon>Neoteleostei</taxon>
        <taxon>Acanthomorphata</taxon>
        <taxon>Ovalentaria</taxon>
        <taxon>Atherinomorphae</taxon>
        <taxon>Cyprinodontiformes</taxon>
        <taxon>Goodeidae</taxon>
        <taxon>Ameca</taxon>
    </lineage>
</organism>
<name>A0ABV0ZDN3_9TELE</name>
<evidence type="ECO:0000313" key="2">
    <source>
        <dbReference type="EMBL" id="MEQ2303994.1"/>
    </source>
</evidence>
<feature type="region of interest" description="Disordered" evidence="1">
    <location>
        <begin position="42"/>
        <end position="66"/>
    </location>
</feature>
<accession>A0ABV0ZDN3</accession>
<proteinExistence type="predicted"/>
<dbReference type="EMBL" id="JAHRIP010058437">
    <property type="protein sequence ID" value="MEQ2303994.1"/>
    <property type="molecule type" value="Genomic_DNA"/>
</dbReference>
<protein>
    <submittedName>
        <fullName evidence="2">Uncharacterized protein</fullName>
    </submittedName>
</protein>
<evidence type="ECO:0000256" key="1">
    <source>
        <dbReference type="SAM" id="MobiDB-lite"/>
    </source>
</evidence>
<dbReference type="Proteomes" id="UP001469553">
    <property type="component" value="Unassembled WGS sequence"/>
</dbReference>
<keyword evidence="3" id="KW-1185">Reference proteome</keyword>
<comment type="caution">
    <text evidence="2">The sequence shown here is derived from an EMBL/GenBank/DDBJ whole genome shotgun (WGS) entry which is preliminary data.</text>
</comment>
<gene>
    <name evidence="2" type="ORF">AMECASPLE_022488</name>
</gene>
<reference evidence="2 3" key="1">
    <citation type="submission" date="2021-06" db="EMBL/GenBank/DDBJ databases">
        <authorList>
            <person name="Palmer J.M."/>
        </authorList>
    </citation>
    <scope>NUCLEOTIDE SEQUENCE [LARGE SCALE GENOMIC DNA]</scope>
    <source>
        <strain evidence="2 3">AS_MEX2019</strain>
        <tissue evidence="2">Muscle</tissue>
    </source>
</reference>
<sequence>MNKTPPTRRRHSTLFQLKTMASEALIFILAASHTGANCSTESCRSQADEANRTTSSAKSRDGILRPPKRIRSTPWLRLEIQIQIQISNFRLYILYFPYVVYTQLKQLSLCLYFAGKKVPELNRRSFYIKRCITANTLRHKFNDTPHCLSIEDRQDCEGCELILISHELQSKLFSAVRGITFLTKMGNCVNFVSYYM</sequence>